<dbReference type="Proteomes" id="UP001141183">
    <property type="component" value="Unassembled WGS sequence"/>
</dbReference>
<name>A0A9X3XNB4_9CLOT</name>
<evidence type="ECO:0000256" key="1">
    <source>
        <dbReference type="SAM" id="MobiDB-lite"/>
    </source>
</evidence>
<organism evidence="2 3">
    <name type="scientific">Clostridium tertium</name>
    <dbReference type="NCBI Taxonomy" id="1559"/>
    <lineage>
        <taxon>Bacteria</taxon>
        <taxon>Bacillati</taxon>
        <taxon>Bacillota</taxon>
        <taxon>Clostridia</taxon>
        <taxon>Eubacteriales</taxon>
        <taxon>Clostridiaceae</taxon>
        <taxon>Clostridium</taxon>
    </lineage>
</organism>
<feature type="region of interest" description="Disordered" evidence="1">
    <location>
        <begin position="106"/>
        <end position="128"/>
    </location>
</feature>
<protein>
    <submittedName>
        <fullName evidence="2">Uncharacterized protein</fullName>
    </submittedName>
</protein>
<gene>
    <name evidence="2" type="ORF">NE398_14785</name>
</gene>
<evidence type="ECO:0000313" key="2">
    <source>
        <dbReference type="EMBL" id="MDC4241421.1"/>
    </source>
</evidence>
<feature type="compositionally biased region" description="Basic and acidic residues" evidence="1">
    <location>
        <begin position="19"/>
        <end position="36"/>
    </location>
</feature>
<proteinExistence type="predicted"/>
<dbReference type="RefSeq" id="WP_272470553.1">
    <property type="nucleotide sequence ID" value="NZ_JAMRYU010000015.1"/>
</dbReference>
<evidence type="ECO:0000313" key="3">
    <source>
        <dbReference type="Proteomes" id="UP001141183"/>
    </source>
</evidence>
<feature type="compositionally biased region" description="Basic and acidic residues" evidence="1">
    <location>
        <begin position="106"/>
        <end position="119"/>
    </location>
</feature>
<reference evidence="2" key="1">
    <citation type="submission" date="2022-05" db="EMBL/GenBank/DDBJ databases">
        <title>Draft genome sequence of Clostridium tertium strain CP3 isolated from Peru.</title>
        <authorList>
            <person name="Hurtado R."/>
            <person name="Lima L."/>
            <person name="Sousa T."/>
            <person name="Jaiswal A.K."/>
            <person name="Tiwari S."/>
            <person name="Maturrano L."/>
            <person name="Brenig B."/>
            <person name="Azevedo V."/>
        </authorList>
    </citation>
    <scope>NUCLEOTIDE SEQUENCE</scope>
    <source>
        <strain evidence="2">CP3</strain>
    </source>
</reference>
<keyword evidence="3" id="KW-1185">Reference proteome</keyword>
<feature type="region of interest" description="Disordered" evidence="1">
    <location>
        <begin position="19"/>
        <end position="40"/>
    </location>
</feature>
<dbReference type="AlphaFoldDB" id="A0A9X3XNB4"/>
<comment type="caution">
    <text evidence="2">The sequence shown here is derived from an EMBL/GenBank/DDBJ whole genome shotgun (WGS) entry which is preliminary data.</text>
</comment>
<dbReference type="EMBL" id="JAMRYU010000015">
    <property type="protein sequence ID" value="MDC4241421.1"/>
    <property type="molecule type" value="Genomic_DNA"/>
</dbReference>
<accession>A0A9X3XNB4</accession>
<sequence>MQIQRINNWDNPIYNRLKEASENQKKEKIEERKSVAVEKSSNQIIKNLQRLKEDFKEQKIELQETEMDPKEKRMKLEEINKKIAEVESEIQQMRLIEKEKEALEKQSKLEENNKKKESINSKNGINFNENSDGVIVEDSLKKLISARHKLTSANEFGKTKAAMEVEKGYLELSGNENSFVNKQYTKLTKGIKGIENRILYEVGEVNKEVNKNYKDKEAFKDDSSEK</sequence>